<protein>
    <submittedName>
        <fullName evidence="3">Uncharacterized protein</fullName>
    </submittedName>
</protein>
<accession>A0A9W7C9V2</accession>
<comment type="caution">
    <text evidence="3">The sequence shown here is derived from an EMBL/GenBank/DDBJ whole genome shotgun (WGS) entry which is preliminary data.</text>
</comment>
<proteinExistence type="predicted"/>
<organism evidence="3 4">
    <name type="scientific">Triparma verrucosa</name>
    <dbReference type="NCBI Taxonomy" id="1606542"/>
    <lineage>
        <taxon>Eukaryota</taxon>
        <taxon>Sar</taxon>
        <taxon>Stramenopiles</taxon>
        <taxon>Ochrophyta</taxon>
        <taxon>Bolidophyceae</taxon>
        <taxon>Parmales</taxon>
        <taxon>Triparmaceae</taxon>
        <taxon>Triparma</taxon>
    </lineage>
</organism>
<evidence type="ECO:0000313" key="3">
    <source>
        <dbReference type="EMBL" id="GMI05795.1"/>
    </source>
</evidence>
<feature type="region of interest" description="Disordered" evidence="2">
    <location>
        <begin position="1"/>
        <end position="27"/>
    </location>
</feature>
<dbReference type="AlphaFoldDB" id="A0A9W7C9V2"/>
<dbReference type="EMBL" id="BRXX01000337">
    <property type="protein sequence ID" value="GMI05795.1"/>
    <property type="molecule type" value="Genomic_DNA"/>
</dbReference>
<dbReference type="Proteomes" id="UP001165160">
    <property type="component" value="Unassembled WGS sequence"/>
</dbReference>
<evidence type="ECO:0000313" key="4">
    <source>
        <dbReference type="Proteomes" id="UP001165160"/>
    </source>
</evidence>
<evidence type="ECO:0000256" key="2">
    <source>
        <dbReference type="SAM" id="MobiDB-lite"/>
    </source>
</evidence>
<sequence>MSQFTDANKTLTSFNAPPTNYTQPTPDPTLDACCAREEVSKDLRMQAERKVKEGDRVFSRQRVKDNFETQLRGGFFENNICGCCNNVVGDYKSLRELKEELNEKVTIHEEEAMMSRVTETRYDSDTDSEFDYLLDEHESSTNDEAEYIASIQLLTRLQNHGYGSFLNVTNVSKYMSGSTLIHYYKDTKESAEYDVELERVAGRFKGTRFVRVEGGGRIGVFKDGGEVVGVRYGELGGKEAVEEWCERVGLEREVGGRICFEKGEGEESEDDEEECEYYDCGMEGCKKEFYHQHVGVGESRVVNDLEDLRV</sequence>
<gene>
    <name evidence="3" type="ORF">TrVE_jg12814</name>
</gene>
<reference evidence="4" key="1">
    <citation type="journal article" date="2023" name="Commun. Biol.">
        <title>Genome analysis of Parmales, the sister group of diatoms, reveals the evolutionary specialization of diatoms from phago-mixotrophs to photoautotrophs.</title>
        <authorList>
            <person name="Ban H."/>
            <person name="Sato S."/>
            <person name="Yoshikawa S."/>
            <person name="Yamada K."/>
            <person name="Nakamura Y."/>
            <person name="Ichinomiya M."/>
            <person name="Sato N."/>
            <person name="Blanc-Mathieu R."/>
            <person name="Endo H."/>
            <person name="Kuwata A."/>
            <person name="Ogata H."/>
        </authorList>
    </citation>
    <scope>NUCLEOTIDE SEQUENCE [LARGE SCALE GENOMIC DNA]</scope>
    <source>
        <strain evidence="4">NIES 3699</strain>
    </source>
</reference>
<feature type="compositionally biased region" description="Polar residues" evidence="2">
    <location>
        <begin position="1"/>
        <end position="24"/>
    </location>
</feature>
<evidence type="ECO:0000256" key="1">
    <source>
        <dbReference type="SAM" id="Coils"/>
    </source>
</evidence>
<keyword evidence="4" id="KW-1185">Reference proteome</keyword>
<name>A0A9W7C9V2_9STRA</name>
<keyword evidence="1" id="KW-0175">Coiled coil</keyword>
<feature type="coiled-coil region" evidence="1">
    <location>
        <begin position="84"/>
        <end position="111"/>
    </location>
</feature>